<dbReference type="Proteomes" id="UP001362999">
    <property type="component" value="Unassembled WGS sequence"/>
</dbReference>
<keyword evidence="2" id="KW-1185">Reference proteome</keyword>
<name>A0AAW0A340_9AGAR</name>
<sequence>MGFPWNGTVALRIRDSQTGVLELTVLKPVSSAFSSYWAPGLRTRGIICTIPLPTVILLPGTEWTFVVSLTPNLTFIDPSPGAVIRPPDPLHIDISGNRDSSSNAHTCGSPTLTPVFRDTSCPREINLCCDHRPSQIHAIHLPPLPTSFQAPLPSKRLQLFSAVEGDSGRRWDGAQTSDPRVISPSILRGTSWLGTDNRVKSWRPDSQASDQPDPSLSPSVYIRAHAQFTPSSPFPFTTRPSRASQMLPSLYDQNHWWRQGHALNTAKLEDEHLALIRLSGAGAGADVGVSRRDAPRAEVCYGVGGIRAEAEVDYRGLAYAMLLLVSSRE</sequence>
<gene>
    <name evidence="1" type="ORF">R3P38DRAFT_3617134</name>
</gene>
<evidence type="ECO:0000313" key="1">
    <source>
        <dbReference type="EMBL" id="KAK7000332.1"/>
    </source>
</evidence>
<dbReference type="EMBL" id="JAWWNJ010000089">
    <property type="protein sequence ID" value="KAK7000332.1"/>
    <property type="molecule type" value="Genomic_DNA"/>
</dbReference>
<accession>A0AAW0A340</accession>
<dbReference type="AlphaFoldDB" id="A0AAW0A340"/>
<comment type="caution">
    <text evidence="1">The sequence shown here is derived from an EMBL/GenBank/DDBJ whole genome shotgun (WGS) entry which is preliminary data.</text>
</comment>
<reference evidence="1 2" key="1">
    <citation type="journal article" date="2024" name="J Genomics">
        <title>Draft genome sequencing and assembly of Favolaschia claudopus CIRM-BRFM 2984 isolated from oak limbs.</title>
        <authorList>
            <person name="Navarro D."/>
            <person name="Drula E."/>
            <person name="Chaduli D."/>
            <person name="Cazenave R."/>
            <person name="Ahrendt S."/>
            <person name="Wang J."/>
            <person name="Lipzen A."/>
            <person name="Daum C."/>
            <person name="Barry K."/>
            <person name="Grigoriev I.V."/>
            <person name="Favel A."/>
            <person name="Rosso M.N."/>
            <person name="Martin F."/>
        </authorList>
    </citation>
    <scope>NUCLEOTIDE SEQUENCE [LARGE SCALE GENOMIC DNA]</scope>
    <source>
        <strain evidence="1 2">CIRM-BRFM 2984</strain>
    </source>
</reference>
<protein>
    <submittedName>
        <fullName evidence="1">Uncharacterized protein</fullName>
    </submittedName>
</protein>
<organism evidence="1 2">
    <name type="scientific">Favolaschia claudopus</name>
    <dbReference type="NCBI Taxonomy" id="2862362"/>
    <lineage>
        <taxon>Eukaryota</taxon>
        <taxon>Fungi</taxon>
        <taxon>Dikarya</taxon>
        <taxon>Basidiomycota</taxon>
        <taxon>Agaricomycotina</taxon>
        <taxon>Agaricomycetes</taxon>
        <taxon>Agaricomycetidae</taxon>
        <taxon>Agaricales</taxon>
        <taxon>Marasmiineae</taxon>
        <taxon>Mycenaceae</taxon>
        <taxon>Favolaschia</taxon>
    </lineage>
</organism>
<proteinExistence type="predicted"/>
<evidence type="ECO:0000313" key="2">
    <source>
        <dbReference type="Proteomes" id="UP001362999"/>
    </source>
</evidence>